<keyword evidence="4" id="KW-0811">Translocation</keyword>
<evidence type="ECO:0000256" key="5">
    <source>
        <dbReference type="ARBA" id="ARBA00023136"/>
    </source>
</evidence>
<keyword evidence="14" id="KW-1185">Reference proteome</keyword>
<feature type="compositionally biased region" description="Pro residues" evidence="11">
    <location>
        <begin position="52"/>
        <end position="63"/>
    </location>
</feature>
<organism evidence="13 14">
    <name type="scientific">Phomopsis amygdali</name>
    <name type="common">Fusicoccum amygdali</name>
    <dbReference type="NCBI Taxonomy" id="1214568"/>
    <lineage>
        <taxon>Eukaryota</taxon>
        <taxon>Fungi</taxon>
        <taxon>Dikarya</taxon>
        <taxon>Ascomycota</taxon>
        <taxon>Pezizomycotina</taxon>
        <taxon>Sordariomycetes</taxon>
        <taxon>Sordariomycetidae</taxon>
        <taxon>Diaporthales</taxon>
        <taxon>Diaporthaceae</taxon>
        <taxon>Diaporthe</taxon>
    </lineage>
</organism>
<evidence type="ECO:0000313" key="13">
    <source>
        <dbReference type="EMBL" id="KAK2599264.1"/>
    </source>
</evidence>
<evidence type="ECO:0000256" key="10">
    <source>
        <dbReference type="RuleBase" id="RU367032"/>
    </source>
</evidence>
<evidence type="ECO:0000256" key="2">
    <source>
        <dbReference type="ARBA" id="ARBA00022448"/>
    </source>
</evidence>
<dbReference type="AlphaFoldDB" id="A0AAD9S4R2"/>
<evidence type="ECO:0000256" key="4">
    <source>
        <dbReference type="ARBA" id="ARBA00023010"/>
    </source>
</evidence>
<comment type="caution">
    <text evidence="13">The sequence shown here is derived from an EMBL/GenBank/DDBJ whole genome shotgun (WGS) entry which is preliminary data.</text>
</comment>
<dbReference type="Gene3D" id="1.10.10.10">
    <property type="entry name" value="Winged helix-like DNA-binding domain superfamily/Winged helix DNA-binding domain"/>
    <property type="match status" value="1"/>
</dbReference>
<evidence type="ECO:0000256" key="11">
    <source>
        <dbReference type="SAM" id="MobiDB-lite"/>
    </source>
</evidence>
<dbReference type="GO" id="GO:0016560">
    <property type="term" value="P:protein import into peroxisome matrix, docking"/>
    <property type="evidence" value="ECO:0007669"/>
    <property type="project" value="UniProtKB-UniRule"/>
</dbReference>
<sequence length="359" mass="38373">MTIREELVASAAQFLQDPSVASSPVENRVAFLKAKNLTEEEVHAALSRAGPEPGPAPSYAAPPPGAVPGQQPAYYGGYPPYGWQQPPPPVPRRDWRDWFIMATVVGGVGYGLYALGKRYVYPLVAPPTPERLESDKKSIDEQFEKAFVLVEQLSKDTEELKAAEEQRNEKLNSALYELETVISDLKSSNRRREDEAQRIRDDVHGLKDSVPKALDAQKSLTDTRLQEINSELKSLKTIISQRMTNQQPSSSTNAIFNRPSVPAPAATTAQVPAASSSNGTTNGHAGTEETPKSSSGPSVQDYAASTGRSSPFSSGISAATVKIPEWQRAMATKKSSSSALNGAADGGSGSQPEASGSSS</sequence>
<dbReference type="Proteomes" id="UP001265746">
    <property type="component" value="Unassembled WGS sequence"/>
</dbReference>
<feature type="region of interest" description="Disordered" evidence="11">
    <location>
        <begin position="242"/>
        <end position="316"/>
    </location>
</feature>
<keyword evidence="5 10" id="KW-0472">Membrane</keyword>
<dbReference type="GO" id="GO:0005102">
    <property type="term" value="F:signaling receptor binding"/>
    <property type="evidence" value="ECO:0007669"/>
    <property type="project" value="TreeGrafter"/>
</dbReference>
<dbReference type="PANTHER" id="PTHR23058:SF0">
    <property type="entry name" value="PEROXISOMAL MEMBRANE PROTEIN PEX14"/>
    <property type="match status" value="1"/>
</dbReference>
<dbReference type="Pfam" id="PF04695">
    <property type="entry name" value="Pex14_N"/>
    <property type="match status" value="1"/>
</dbReference>
<evidence type="ECO:0000256" key="8">
    <source>
        <dbReference type="ARBA" id="ARBA00029691"/>
    </source>
</evidence>
<evidence type="ECO:0000259" key="12">
    <source>
        <dbReference type="Pfam" id="PF04695"/>
    </source>
</evidence>
<dbReference type="InterPro" id="IPR036388">
    <property type="entry name" value="WH-like_DNA-bd_sf"/>
</dbReference>
<dbReference type="InterPro" id="IPR025655">
    <property type="entry name" value="PEX14"/>
</dbReference>
<comment type="similarity">
    <text evidence="1 10">Belongs to the peroxin-14 family.</text>
</comment>
<dbReference type="FunFam" id="1.10.10.10:FF:000489">
    <property type="entry name" value="Putative peroxisomal membrane anchor protein"/>
    <property type="match status" value="1"/>
</dbReference>
<gene>
    <name evidence="13" type="ORF">N8I77_011034</name>
</gene>
<keyword evidence="6 10" id="KW-0576">Peroxisome</keyword>
<evidence type="ECO:0000256" key="1">
    <source>
        <dbReference type="ARBA" id="ARBA00005443"/>
    </source>
</evidence>
<evidence type="ECO:0000256" key="3">
    <source>
        <dbReference type="ARBA" id="ARBA00022927"/>
    </source>
</evidence>
<dbReference type="GO" id="GO:1990429">
    <property type="term" value="C:peroxisomal importomer complex"/>
    <property type="evidence" value="ECO:0007669"/>
    <property type="project" value="TreeGrafter"/>
</dbReference>
<dbReference type="GO" id="GO:0005778">
    <property type="term" value="C:peroxisomal membrane"/>
    <property type="evidence" value="ECO:0007669"/>
    <property type="project" value="UniProtKB-SubCell"/>
</dbReference>
<reference evidence="13" key="1">
    <citation type="submission" date="2023-06" db="EMBL/GenBank/DDBJ databases">
        <authorList>
            <person name="Noh H."/>
        </authorList>
    </citation>
    <scope>NUCLEOTIDE SEQUENCE</scope>
    <source>
        <strain evidence="13">DUCC20226</strain>
    </source>
</reference>
<feature type="compositionally biased region" description="Polar residues" evidence="11">
    <location>
        <begin position="306"/>
        <end position="316"/>
    </location>
</feature>
<protein>
    <recommendedName>
        <fullName evidence="7 10">Peroxisomal membrane protein PEX14</fullName>
    </recommendedName>
    <alternativeName>
        <fullName evidence="8 10">Peroxin-14</fullName>
    </alternativeName>
</protein>
<keyword evidence="2 10" id="KW-0813">Transport</keyword>
<feature type="compositionally biased region" description="Low complexity" evidence="11">
    <location>
        <begin position="259"/>
        <end position="277"/>
    </location>
</feature>
<feature type="compositionally biased region" description="Low complexity" evidence="11">
    <location>
        <begin position="350"/>
        <end position="359"/>
    </location>
</feature>
<feature type="domain" description="Peroxisome membrane anchor protein Pex14p N-terminal" evidence="12">
    <location>
        <begin position="4"/>
        <end position="48"/>
    </location>
</feature>
<dbReference type="InterPro" id="IPR006785">
    <property type="entry name" value="Pex14_N"/>
</dbReference>
<comment type="subcellular location">
    <subcellularLocation>
        <location evidence="9 10">Peroxisome membrane</location>
    </subcellularLocation>
</comment>
<proteinExistence type="inferred from homology"/>
<dbReference type="PANTHER" id="PTHR23058">
    <property type="entry name" value="PEROXISOMAL MEMBRANE PROTEIN PEX14"/>
    <property type="match status" value="1"/>
</dbReference>
<evidence type="ECO:0000256" key="6">
    <source>
        <dbReference type="ARBA" id="ARBA00023140"/>
    </source>
</evidence>
<keyword evidence="3 10" id="KW-0653">Protein transport</keyword>
<evidence type="ECO:0000313" key="14">
    <source>
        <dbReference type="Proteomes" id="UP001265746"/>
    </source>
</evidence>
<evidence type="ECO:0000256" key="7">
    <source>
        <dbReference type="ARBA" id="ARBA00029502"/>
    </source>
</evidence>
<feature type="region of interest" description="Disordered" evidence="11">
    <location>
        <begin position="42"/>
        <end position="63"/>
    </location>
</feature>
<evidence type="ECO:0000256" key="9">
    <source>
        <dbReference type="ARBA" id="ARBA00046271"/>
    </source>
</evidence>
<feature type="compositionally biased region" description="Polar residues" evidence="11">
    <location>
        <begin position="242"/>
        <end position="255"/>
    </location>
</feature>
<accession>A0AAD9S4R2</accession>
<comment type="function">
    <text evidence="10">Component of the PEX13-PEX14 docking complex, a translocon channel that specifically mediates the import of peroxisomal cargo proteins bound to PEX5 receptor. The PEX13-PEX14 docking complex forms a large import pore which can be opened to a diameter of about 9 nm. Mechanistically, PEX5 receptor along with cargo proteins associates with the PEX14 subunit of the PEX13-PEX14 docking complex in the cytosol, leading to the insertion of the receptor into the organelle membrane with the concomitant translocation of the cargo into the peroxisome matrix.</text>
</comment>
<name>A0AAD9S4R2_PHOAM</name>
<feature type="region of interest" description="Disordered" evidence="11">
    <location>
        <begin position="329"/>
        <end position="359"/>
    </location>
</feature>
<dbReference type="EMBL" id="JAUJFL010000007">
    <property type="protein sequence ID" value="KAK2599264.1"/>
    <property type="molecule type" value="Genomic_DNA"/>
</dbReference>